<protein>
    <recommendedName>
        <fullName evidence="4">Phage coat protein</fullName>
    </recommendedName>
</protein>
<keyword evidence="1" id="KW-0812">Transmembrane</keyword>
<keyword evidence="1" id="KW-0472">Membrane</keyword>
<evidence type="ECO:0000256" key="1">
    <source>
        <dbReference type="SAM" id="Phobius"/>
    </source>
</evidence>
<proteinExistence type="predicted"/>
<evidence type="ECO:0000313" key="3">
    <source>
        <dbReference type="EMBL" id="XCD06663.1"/>
    </source>
</evidence>
<name>A0AAU8B2Y4_9VIRU</name>
<keyword evidence="1" id="KW-1133">Transmembrane helix</keyword>
<accession>A0AAU8B2Y4</accession>
<feature type="transmembrane region" description="Helical" evidence="1">
    <location>
        <begin position="43"/>
        <end position="64"/>
    </location>
</feature>
<reference evidence="3" key="1">
    <citation type="submission" date="2024-03" db="EMBL/GenBank/DDBJ databases">
        <title>Diverse circular DNA viruses in blood, oral, and fecal samples of captive lemurs.</title>
        <authorList>
            <person name="Paietta E.N."/>
            <person name="Kraberger S."/>
            <person name="Lund M.C."/>
            <person name="Custer J.M."/>
            <person name="Vargas K.M."/>
            <person name="Ehmke E.E."/>
            <person name="Yoder A.D."/>
            <person name="Varsani A."/>
        </authorList>
    </citation>
    <scope>NUCLEOTIDE SEQUENCE</scope>
    <source>
        <strain evidence="2">Duke_24SS_10</strain>
        <strain evidence="3">Duke_25SS_41</strain>
    </source>
</reference>
<evidence type="ECO:0000313" key="2">
    <source>
        <dbReference type="EMBL" id="XCD05912.1"/>
    </source>
</evidence>
<sequence>MSKFLKNIKRNIAVVAGLSLATGYASAAGVLGNVDFSGISSEVTTAGAALAVVFVAIAGVRIALGFIKRA</sequence>
<dbReference type="EMBL" id="PP511608">
    <property type="protein sequence ID" value="XCD05912.1"/>
    <property type="molecule type" value="Genomic_DNA"/>
</dbReference>
<organism evidence="3">
    <name type="scientific">Dulem virus 56</name>
    <dbReference type="NCBI Taxonomy" id="3145767"/>
    <lineage>
        <taxon>Viruses</taxon>
        <taxon>Monodnaviria</taxon>
        <taxon>Loebvirae</taxon>
        <taxon>Hofneiviricota</taxon>
        <taxon>Faserviricetes</taxon>
        <taxon>Tubulavirales</taxon>
        <taxon>Inoviridae</taxon>
        <taxon>Inovirus</taxon>
    </lineage>
</organism>
<dbReference type="EMBL" id="PP511698">
    <property type="protein sequence ID" value="XCD06663.1"/>
    <property type="molecule type" value="Genomic_DNA"/>
</dbReference>
<evidence type="ECO:0008006" key="4">
    <source>
        <dbReference type="Google" id="ProtNLM"/>
    </source>
</evidence>